<dbReference type="AlphaFoldDB" id="W9GKU3"/>
<organism evidence="3 4">
    <name type="scientific">Intrasporangium chromatireducens Q5-1</name>
    <dbReference type="NCBI Taxonomy" id="584657"/>
    <lineage>
        <taxon>Bacteria</taxon>
        <taxon>Bacillati</taxon>
        <taxon>Actinomycetota</taxon>
        <taxon>Actinomycetes</taxon>
        <taxon>Micrococcales</taxon>
        <taxon>Intrasporangiaceae</taxon>
        <taxon>Intrasporangium</taxon>
    </lineage>
</organism>
<protein>
    <submittedName>
        <fullName evidence="3">Glycoside hydrolase</fullName>
    </submittedName>
</protein>
<proteinExistence type="predicted"/>
<evidence type="ECO:0000313" key="3">
    <source>
        <dbReference type="EMBL" id="EWT06886.1"/>
    </source>
</evidence>
<name>W9GKU3_9MICO</name>
<comment type="caution">
    <text evidence="3">The sequence shown here is derived from an EMBL/GenBank/DDBJ whole genome shotgun (WGS) entry which is preliminary data.</text>
</comment>
<dbReference type="GO" id="GO:0015927">
    <property type="term" value="F:trehalase activity"/>
    <property type="evidence" value="ECO:0007669"/>
    <property type="project" value="TreeGrafter"/>
</dbReference>
<dbReference type="Pfam" id="PF19291">
    <property type="entry name" value="TREH_N"/>
    <property type="match status" value="1"/>
</dbReference>
<evidence type="ECO:0000259" key="2">
    <source>
        <dbReference type="Pfam" id="PF19291"/>
    </source>
</evidence>
<dbReference type="EMBL" id="AWQS01000029">
    <property type="protein sequence ID" value="EWT06886.1"/>
    <property type="molecule type" value="Genomic_DNA"/>
</dbReference>
<dbReference type="SUPFAM" id="SSF48208">
    <property type="entry name" value="Six-hairpin glycosidases"/>
    <property type="match status" value="1"/>
</dbReference>
<dbReference type="InterPro" id="IPR045582">
    <property type="entry name" value="Trehalase-like_N"/>
</dbReference>
<dbReference type="PANTHER" id="PTHR31616">
    <property type="entry name" value="TREHALASE"/>
    <property type="match status" value="1"/>
</dbReference>
<reference evidence="4" key="1">
    <citation type="submission" date="2013-08" db="EMBL/GenBank/DDBJ databases">
        <title>Intrasporangium oryzae NRRL B-24470.</title>
        <authorList>
            <person name="Liu H."/>
            <person name="Wang G."/>
        </authorList>
    </citation>
    <scope>NUCLEOTIDE SEQUENCE [LARGE SCALE GENOMIC DNA]</scope>
    <source>
        <strain evidence="4">Q5-1</strain>
    </source>
</reference>
<feature type="domain" description="GH15-like" evidence="1">
    <location>
        <begin position="244"/>
        <end position="578"/>
    </location>
</feature>
<feature type="domain" description="Trehalase-like N-terminal" evidence="2">
    <location>
        <begin position="18"/>
        <end position="192"/>
    </location>
</feature>
<evidence type="ECO:0000259" key="1">
    <source>
        <dbReference type="Pfam" id="PF00723"/>
    </source>
</evidence>
<dbReference type="Gene3D" id="1.50.10.10">
    <property type="match status" value="1"/>
</dbReference>
<keyword evidence="3" id="KW-0378">Hydrolase</keyword>
<dbReference type="GO" id="GO:0005993">
    <property type="term" value="P:trehalose catabolic process"/>
    <property type="evidence" value="ECO:0007669"/>
    <property type="project" value="TreeGrafter"/>
</dbReference>
<keyword evidence="4" id="KW-1185">Reference proteome</keyword>
<dbReference type="PATRIC" id="fig|584657.3.peg.1166"/>
<sequence length="590" mass="65174">MRSDKGEQLYPPHVLREYALLGDGERGVLVGPRGDYSWMCAPQWQDDAVFSSLIGGPGTYAVTPTQPLFVWGGRYEDGTLIWHSRWVSTDAITECREALAFPGDPRRAVILRRIMALSGRTRVRVLLDVRAGFGKHRMAQLHRDDNGTWSGRSGAVHFRWSGALEAKVNEDGMLEQVIELDPGEHHDLVLEVSGEPCRGEPPDAHLCWTATEYAWHQAVPTLDMTIAPDDARQSYAVLRGMTSGTGAMVAAPTMSMPERADTGRNYDYRYAWIRDQCYTGEAVGACGAHPLLDNAVTFVTERVLADGPRIKPAYTIDGGTVPDERDVGLPGYPGGSAKAGNWVNDQFQLDNCGEALLLFAMAAGHDHLDIDGWHAAQTMVDTIRDRYLEPDYGIWELYPARWAHSRLICAAGLKAMAVHAPPSDGSEWTALADRIIADCSNECLHEQGRWKRAPDDDRVDASLLLASIRGAVPPADPRTVQTWEAVRRDLGRQGYVYRFSQDPRPLADAEGAFLLCGFDMAIATHQQGKPVEAARWFERNRAACGSPGLFTEEYDVEQRQLRGNFPQAFVHAVMIEAAQKLAQPPGEVTP</sequence>
<dbReference type="InterPro" id="IPR011613">
    <property type="entry name" value="GH15-like"/>
</dbReference>
<dbReference type="InterPro" id="IPR012341">
    <property type="entry name" value="6hp_glycosidase-like_sf"/>
</dbReference>
<dbReference type="Proteomes" id="UP000019494">
    <property type="component" value="Unassembled WGS sequence"/>
</dbReference>
<accession>W9GKU3</accession>
<dbReference type="Pfam" id="PF00723">
    <property type="entry name" value="Glyco_hydro_15"/>
    <property type="match status" value="1"/>
</dbReference>
<dbReference type="InterPro" id="IPR008928">
    <property type="entry name" value="6-hairpin_glycosidase_sf"/>
</dbReference>
<evidence type="ECO:0000313" key="4">
    <source>
        <dbReference type="Proteomes" id="UP000019494"/>
    </source>
</evidence>
<dbReference type="PANTHER" id="PTHR31616:SF10">
    <property type="entry name" value="TREHALASE"/>
    <property type="match status" value="1"/>
</dbReference>
<gene>
    <name evidence="3" type="ORF">N864_14375</name>
</gene>